<name>A0A0U1NHR7_9RHOB</name>
<dbReference type="EMBL" id="CVQV01000002">
    <property type="protein sequence ID" value="CRK74280.1"/>
    <property type="molecule type" value="Genomic_DNA"/>
</dbReference>
<keyword evidence="3" id="KW-1185">Reference proteome</keyword>
<organism evidence="2 3">
    <name type="scientific">Nereida ignava</name>
    <dbReference type="NCBI Taxonomy" id="282199"/>
    <lineage>
        <taxon>Bacteria</taxon>
        <taxon>Pseudomonadati</taxon>
        <taxon>Pseudomonadota</taxon>
        <taxon>Alphaproteobacteria</taxon>
        <taxon>Rhodobacterales</taxon>
        <taxon>Roseobacteraceae</taxon>
        <taxon>Nereida</taxon>
    </lineage>
</organism>
<evidence type="ECO:0000313" key="2">
    <source>
        <dbReference type="EMBL" id="CRK74280.1"/>
    </source>
</evidence>
<gene>
    <name evidence="2" type="ORF">NIG5292_00307</name>
</gene>
<sequence>MFEAGNHVELSFGSVSPSVSGTGPGSAGASTPTGNVAQSYTQVGAAYKRQLKESTSIAIIFDQPFGADVNYADAGYALSGSAASVTSTGLTLLGRQILDEHFSVHGGLRYVSVKGKYNRPQTSLPAYSSTYSSGSGTGFVVGGAYERKDIALRLAVTYSGEIDLALPGSAGSLTTTFPESFNVDFQTGIAADTLLLASVRHVNWNGFSLNDDDPNAGTLVKYDSDVSTYSIGIGRRFSDQLSGSLTIGYEAAKDEKVSDLGPTDGNVSYAIGDAYTLENGVKISGGIRYVDFGDAVTKLVNATFADNSAVGLGLKIGYTF</sequence>
<feature type="region of interest" description="Disordered" evidence="1">
    <location>
        <begin position="15"/>
        <end position="34"/>
    </location>
</feature>
<reference evidence="2 3" key="1">
    <citation type="submission" date="2015-04" db="EMBL/GenBank/DDBJ databases">
        <authorList>
            <person name="Syromyatnikov M.Y."/>
            <person name="Popov V.N."/>
        </authorList>
    </citation>
    <scope>NUCLEOTIDE SEQUENCE [LARGE SCALE GENOMIC DNA]</scope>
    <source>
        <strain evidence="2 3">CECT 5292</strain>
    </source>
</reference>
<dbReference type="Proteomes" id="UP000048949">
    <property type="component" value="Unassembled WGS sequence"/>
</dbReference>
<accession>A0A0U1NHR7</accession>
<evidence type="ECO:0000256" key="1">
    <source>
        <dbReference type="SAM" id="MobiDB-lite"/>
    </source>
</evidence>
<dbReference type="SUPFAM" id="SSF56935">
    <property type="entry name" value="Porins"/>
    <property type="match status" value="1"/>
</dbReference>
<dbReference type="AlphaFoldDB" id="A0A0U1NHR7"/>
<proteinExistence type="predicted"/>
<evidence type="ECO:0000313" key="3">
    <source>
        <dbReference type="Proteomes" id="UP000048949"/>
    </source>
</evidence>
<dbReference type="Gene3D" id="2.40.160.60">
    <property type="entry name" value="Outer membrane protein transport protein (OMPP1/FadL/TodX)"/>
    <property type="match status" value="1"/>
</dbReference>
<protein>
    <submittedName>
        <fullName evidence="2">Outer membrane protein transport protein (OMPP1/FadL/TodX)</fullName>
    </submittedName>
</protein>
<dbReference type="STRING" id="282199.GCA_001049735_00307"/>